<keyword evidence="7 17" id="KW-0732">Signal</keyword>
<evidence type="ECO:0000256" key="2">
    <source>
        <dbReference type="ARBA" id="ARBA00008422"/>
    </source>
</evidence>
<evidence type="ECO:0000256" key="4">
    <source>
        <dbReference type="ARBA" id="ARBA00013040"/>
    </source>
</evidence>
<dbReference type="Proteomes" id="UP000504606">
    <property type="component" value="Unplaced"/>
</dbReference>
<evidence type="ECO:0000256" key="8">
    <source>
        <dbReference type="ARBA" id="ARBA00022801"/>
    </source>
</evidence>
<comment type="catalytic activity">
    <reaction evidence="13">
        <text>1D-myo-inositol 1,2,4,5,6-pentakisphosphate + H2O = 1D-myo-inositol 1,2,5,6-tetrakisphosphate + phosphate</text>
        <dbReference type="Rhea" id="RHEA:77115"/>
        <dbReference type="ChEBI" id="CHEBI:15377"/>
        <dbReference type="ChEBI" id="CHEBI:43474"/>
        <dbReference type="ChEBI" id="CHEBI:57798"/>
        <dbReference type="ChEBI" id="CHEBI:195535"/>
        <dbReference type="EC" id="3.1.3.62"/>
    </reaction>
    <physiologicalReaction direction="left-to-right" evidence="13">
        <dbReference type="Rhea" id="RHEA:77116"/>
    </physiologicalReaction>
</comment>
<keyword evidence="9" id="KW-0472">Membrane</keyword>
<dbReference type="GO" id="GO:0003993">
    <property type="term" value="F:acid phosphatase activity"/>
    <property type="evidence" value="ECO:0007669"/>
    <property type="project" value="TreeGrafter"/>
</dbReference>
<evidence type="ECO:0000256" key="1">
    <source>
        <dbReference type="ARBA" id="ARBA00004236"/>
    </source>
</evidence>
<dbReference type="GO" id="GO:0005886">
    <property type="term" value="C:plasma membrane"/>
    <property type="evidence" value="ECO:0007669"/>
    <property type="project" value="UniProtKB-SubCell"/>
</dbReference>
<evidence type="ECO:0000256" key="13">
    <source>
        <dbReference type="ARBA" id="ARBA00043671"/>
    </source>
</evidence>
<feature type="disulfide bond" evidence="16">
    <location>
        <begin position="56"/>
        <end position="388"/>
    </location>
</feature>
<dbReference type="PANTHER" id="PTHR20963:SF8">
    <property type="entry name" value="MULTIPLE INOSITOL POLYPHOSPHATE PHOSPHATASE 1"/>
    <property type="match status" value="1"/>
</dbReference>
<keyword evidence="6" id="KW-1003">Cell membrane</keyword>
<dbReference type="InterPro" id="IPR000560">
    <property type="entry name" value="His_Pase_clade-2"/>
</dbReference>
<evidence type="ECO:0000256" key="11">
    <source>
        <dbReference type="ARBA" id="ARBA00031642"/>
    </source>
</evidence>
<evidence type="ECO:0000256" key="14">
    <source>
        <dbReference type="ARBA" id="ARBA00043691"/>
    </source>
</evidence>
<feature type="disulfide bond" evidence="16">
    <location>
        <begin position="257"/>
        <end position="272"/>
    </location>
</feature>
<evidence type="ECO:0000256" key="17">
    <source>
        <dbReference type="SAM" id="SignalP"/>
    </source>
</evidence>
<comment type="subcellular location">
    <subcellularLocation>
        <location evidence="1">Cell membrane</location>
    </subcellularLocation>
</comment>
<evidence type="ECO:0000256" key="7">
    <source>
        <dbReference type="ARBA" id="ARBA00022729"/>
    </source>
</evidence>
<dbReference type="EC" id="3.1.3.62" evidence="4"/>
<dbReference type="Pfam" id="PF00328">
    <property type="entry name" value="His_Phos_2"/>
    <property type="match status" value="1"/>
</dbReference>
<evidence type="ECO:0000256" key="16">
    <source>
        <dbReference type="PIRSR" id="PIRSR000894-2"/>
    </source>
</evidence>
<dbReference type="InterPro" id="IPR016274">
    <property type="entry name" value="Histidine_acid_Pase_euk"/>
</dbReference>
<comment type="catalytic activity">
    <reaction evidence="12">
        <text>1D-myo-inositol 1,2,5,6-tetrakisphosphate + H2O = 1D-myo-inositol 1,2,6-trisphosphate + phosphate</text>
        <dbReference type="Rhea" id="RHEA:77119"/>
        <dbReference type="ChEBI" id="CHEBI:15377"/>
        <dbReference type="ChEBI" id="CHEBI:43474"/>
        <dbReference type="ChEBI" id="CHEBI:195535"/>
        <dbReference type="ChEBI" id="CHEBI:195537"/>
        <dbReference type="EC" id="3.1.3.62"/>
    </reaction>
    <physiologicalReaction direction="left-to-right" evidence="12">
        <dbReference type="Rhea" id="RHEA:77120"/>
    </physiologicalReaction>
</comment>
<comment type="similarity">
    <text evidence="2">Belongs to the histidine acid phosphatase family. MINPP1 subfamily.</text>
</comment>
<dbReference type="CDD" id="cd07061">
    <property type="entry name" value="HP_HAP_like"/>
    <property type="match status" value="1"/>
</dbReference>
<reference evidence="19" key="1">
    <citation type="submission" date="2025-08" db="UniProtKB">
        <authorList>
            <consortium name="RefSeq"/>
        </authorList>
    </citation>
    <scope>IDENTIFICATION</scope>
    <source>
        <tissue evidence="19">Whole organism</tissue>
    </source>
</reference>
<keyword evidence="18" id="KW-1185">Reference proteome</keyword>
<dbReference type="InterPro" id="IPR029033">
    <property type="entry name" value="His_PPase_superfam"/>
</dbReference>
<feature type="signal peptide" evidence="17">
    <location>
        <begin position="1"/>
        <end position="20"/>
    </location>
</feature>
<dbReference type="RefSeq" id="XP_026280773.2">
    <property type="nucleotide sequence ID" value="XM_026424988.2"/>
</dbReference>
<sequence length="473" mass="51884">MSPALTGALLLALAAAAASAAACSGARAPQARYSSKTAYQLVHGDDTAPQDVVQGCSAVYLWHTLRHGTRYPSAKQVGKLAKQVPALQARLRDNVRAGRASCAPEALDRMLGWTFNVTQAQGNTLHPQGERDLQGVGRRFKRRYSEFFRRHPHPDNFTFRSTDTQRTQASAKWYGNGLFEEPINLPEPLPDDPLLKFYDLCPAWTAAVDKNASVRAEVTAFEKGGPVMRAALARIADRLGFQEGLTYDDVAPIWEACRYAQAWDPGTEAAWCAAFDEEDLRVFEYGSDMKYYYVDGYGTAMNQQLGCPLVKDVVDKLSAFERGEAREAGSMYFTHSTAIHMTLAELGLGHDARPLTAADYETMKNERLWTMSRLAPFAANLAAVLYECPAQSGEKYKIRLYVNERPVAIAGCTDPDSLCSWSDFKRHFEAVTNSCSLGFCNRVPSGAAAAPSRALLFAAAAGALTLLLARRVP</sequence>
<feature type="disulfide bond" evidence="16">
    <location>
        <begin position="412"/>
        <end position="419"/>
    </location>
</feature>
<keyword evidence="16" id="KW-1015">Disulfide bond</keyword>
<dbReference type="Gene3D" id="3.40.50.1240">
    <property type="entry name" value="Phosphoglycerate mutase-like"/>
    <property type="match status" value="1"/>
</dbReference>
<evidence type="ECO:0000256" key="15">
    <source>
        <dbReference type="ARBA" id="ARBA00043832"/>
    </source>
</evidence>
<dbReference type="AlphaFoldDB" id="A0A6J1SJ55"/>
<evidence type="ECO:0000256" key="5">
    <source>
        <dbReference type="ARBA" id="ARBA00018097"/>
    </source>
</evidence>
<gene>
    <name evidence="19" type="primary">LOC113208122</name>
</gene>
<dbReference type="PANTHER" id="PTHR20963">
    <property type="entry name" value="MULTIPLE INOSITOL POLYPHOSPHATE PHOSPHATASE-RELATED"/>
    <property type="match status" value="1"/>
</dbReference>
<dbReference type="OrthoDB" id="6509975at2759"/>
<evidence type="ECO:0000256" key="9">
    <source>
        <dbReference type="ARBA" id="ARBA00023136"/>
    </source>
</evidence>
<dbReference type="FunFam" id="3.40.50.1240:FF:000014">
    <property type="entry name" value="Multiple inositol polyphosphate phosphatase 1"/>
    <property type="match status" value="1"/>
</dbReference>
<keyword evidence="8" id="KW-0378">Hydrolase</keyword>
<evidence type="ECO:0000313" key="19">
    <source>
        <dbReference type="RefSeq" id="XP_026280773.2"/>
    </source>
</evidence>
<protein>
    <recommendedName>
        <fullName evidence="5">Multiple inositol polyphosphate phosphatase 1</fullName>
        <ecNumber evidence="4">3.1.3.62</ecNumber>
        <ecNumber evidence="3">3.1.3.80</ecNumber>
    </recommendedName>
    <alternativeName>
        <fullName evidence="11">2,3-bisphosphoglycerate 3-phosphatase</fullName>
    </alternativeName>
</protein>
<comment type="catalytic activity">
    <reaction evidence="14">
        <text>1D-myo-inositol hexakisphosphate + H2O = 1D-myo-inositol 1,2,4,5,6-pentakisphosphate + phosphate</text>
        <dbReference type="Rhea" id="RHEA:16989"/>
        <dbReference type="ChEBI" id="CHEBI:15377"/>
        <dbReference type="ChEBI" id="CHEBI:43474"/>
        <dbReference type="ChEBI" id="CHEBI:57798"/>
        <dbReference type="ChEBI" id="CHEBI:58130"/>
        <dbReference type="EC" id="3.1.3.62"/>
    </reaction>
    <physiologicalReaction direction="left-to-right" evidence="14">
        <dbReference type="Rhea" id="RHEA:16990"/>
    </physiologicalReaction>
</comment>
<dbReference type="KEGG" id="foc:113208122"/>
<dbReference type="GeneID" id="113208122"/>
<dbReference type="PIRSF" id="PIRSF000894">
    <property type="entry name" value="Acid_phosphatase"/>
    <property type="match status" value="1"/>
</dbReference>
<evidence type="ECO:0000256" key="3">
    <source>
        <dbReference type="ARBA" id="ARBA00012976"/>
    </source>
</evidence>
<dbReference type="GO" id="GO:0052745">
    <property type="term" value="F:inositol phosphate phosphatase activity"/>
    <property type="evidence" value="ECO:0007669"/>
    <property type="project" value="TreeGrafter"/>
</dbReference>
<evidence type="ECO:0000256" key="12">
    <source>
        <dbReference type="ARBA" id="ARBA00043668"/>
    </source>
</evidence>
<dbReference type="SUPFAM" id="SSF53254">
    <property type="entry name" value="Phosphoglycerate mutase-like"/>
    <property type="match status" value="1"/>
</dbReference>
<organism evidence="18 19">
    <name type="scientific">Frankliniella occidentalis</name>
    <name type="common">Western flower thrips</name>
    <name type="synonym">Euthrips occidentalis</name>
    <dbReference type="NCBI Taxonomy" id="133901"/>
    <lineage>
        <taxon>Eukaryota</taxon>
        <taxon>Metazoa</taxon>
        <taxon>Ecdysozoa</taxon>
        <taxon>Arthropoda</taxon>
        <taxon>Hexapoda</taxon>
        <taxon>Insecta</taxon>
        <taxon>Pterygota</taxon>
        <taxon>Neoptera</taxon>
        <taxon>Paraneoptera</taxon>
        <taxon>Thysanoptera</taxon>
        <taxon>Terebrantia</taxon>
        <taxon>Thripoidea</taxon>
        <taxon>Thripidae</taxon>
        <taxon>Frankliniella</taxon>
    </lineage>
</organism>
<comment type="catalytic activity">
    <reaction evidence="15">
        <text>(2R)-2,3-bisphosphoglycerate + H2O = (2R)-2-phosphoglycerate + phosphate</text>
        <dbReference type="Rhea" id="RHEA:27381"/>
        <dbReference type="ChEBI" id="CHEBI:15377"/>
        <dbReference type="ChEBI" id="CHEBI:43474"/>
        <dbReference type="ChEBI" id="CHEBI:58248"/>
        <dbReference type="ChEBI" id="CHEBI:58289"/>
        <dbReference type="EC" id="3.1.3.80"/>
    </reaction>
    <physiologicalReaction direction="left-to-right" evidence="15">
        <dbReference type="Rhea" id="RHEA:27382"/>
    </physiologicalReaction>
</comment>
<accession>A0A6J1SJ55</accession>
<evidence type="ECO:0000313" key="18">
    <source>
        <dbReference type="Proteomes" id="UP000504606"/>
    </source>
</evidence>
<feature type="chain" id="PRO_5039210873" description="Multiple inositol polyphosphate phosphatase 1" evidence="17">
    <location>
        <begin position="21"/>
        <end position="473"/>
    </location>
</feature>
<proteinExistence type="inferred from homology"/>
<dbReference type="EC" id="3.1.3.80" evidence="3"/>
<evidence type="ECO:0000256" key="10">
    <source>
        <dbReference type="ARBA" id="ARBA00023180"/>
    </source>
</evidence>
<name>A0A6J1SJ55_FRAOC</name>
<evidence type="ECO:0000256" key="6">
    <source>
        <dbReference type="ARBA" id="ARBA00022475"/>
    </source>
</evidence>
<dbReference type="GO" id="GO:0034417">
    <property type="term" value="F:bisphosphoglycerate 3-phosphatase activity"/>
    <property type="evidence" value="ECO:0007669"/>
    <property type="project" value="UniProtKB-EC"/>
</dbReference>
<keyword evidence="10" id="KW-0325">Glycoprotein</keyword>